<protein>
    <recommendedName>
        <fullName evidence="2">GBF-interacting protein 1 N-terminal domain-containing protein</fullName>
    </recommendedName>
</protein>
<proteinExistence type="predicted"/>
<evidence type="ECO:0000259" key="2">
    <source>
        <dbReference type="Pfam" id="PF06972"/>
    </source>
</evidence>
<feature type="compositionally biased region" description="Polar residues" evidence="1">
    <location>
        <begin position="298"/>
        <end position="323"/>
    </location>
</feature>
<dbReference type="GO" id="GO:0051082">
    <property type="term" value="F:unfolded protein binding"/>
    <property type="evidence" value="ECO:0007669"/>
    <property type="project" value="TreeGrafter"/>
</dbReference>
<keyword evidence="4" id="KW-1185">Reference proteome</keyword>
<sequence>MSTVSRVSIPNSVKKTIQNIKEIAGNHSDEEIYSMLKECSMDPNETAQKLLFQDTFHEVRRKRDKRKESNKEVADTNWRPGPQGRVGRTVRGSYSSRYTFHDSGAGRNLSALKGNGIAQFRDKDITSSHHPVNTNYKALSPERRSTAYKSRSMVDLPNGLNKAERLSADDTSCSDGHSVERTAVESKTNRISFQKKISAPSTNQVLSSITITSSAGVNTSELEPVLAPSLDASIPASVGAVKQEANADSVISQDGGGSVLSFVNERGSLEKKHSFVNVRVSGNSLEVEGTQMPDAFQSAPSNATVGTSSSRPSSNYGNRSQHASAPLKAGPMMEWKPKSTNVNPAPSSEVRSISGVDLSKGKEREAVSCFLHAADSVPSDISKEVLNLEDLCLSDAQHVIIPDHLQVPESERTGLSFGSFGSNFGLDMGLKIEPEKIKCPEEPSDSRDESPVAEGNTYSETPVAEGNTYSETPVAEGNTYSDDRQLERPENHASSAVDILSNISPVADFDQSNAEVSMVTEASQRSIIHAAPVYSNFGSVPQKIGSPFSTFEGADIHARDTARLPGFVVPQPFDPSTNYYASVYRPTAASDGRFSPFLLAGAVPKYNGNIAILPSQTSQSPQESGNSMVLSSTGPTPIVAQTPGVLQTSVAAGQQPVPVFRQPAGVHISHYQPNYNLYNQYFSPFYVPPPTTIHHFLGNAAIFPQQLPIGSQYPPPTATAGTTPVKYPVSQYKTATNSGPTGQGTYGMNPAGYSSVVSGGNSNSSEDLSSSQFKENYVFIAGQQTEGSAVWISPPGRDISTLQAGSFYNVPSHGQPVAFAPTQAGHAAAFTGLYHPTQSLAAGSVHPLLHQSQAINGASEIAGPPGVYHQPQRSSQINWVNNF</sequence>
<comment type="caution">
    <text evidence="3">The sequence shown here is derived from an EMBL/GenBank/DDBJ whole genome shotgun (WGS) entry which is preliminary data.</text>
</comment>
<dbReference type="EMBL" id="JAGFBR010000011">
    <property type="protein sequence ID" value="KAH0459378.1"/>
    <property type="molecule type" value="Genomic_DNA"/>
</dbReference>
<dbReference type="InterPro" id="IPR009060">
    <property type="entry name" value="UBA-like_sf"/>
</dbReference>
<dbReference type="PANTHER" id="PTHR46775:SF1">
    <property type="entry name" value="FLOCCULATION PROTEIN (DUF1296)"/>
    <property type="match status" value="1"/>
</dbReference>
<dbReference type="AlphaFoldDB" id="A0AAV7GUR0"/>
<feature type="compositionally biased region" description="Basic and acidic residues" evidence="1">
    <location>
        <begin position="481"/>
        <end position="491"/>
    </location>
</feature>
<dbReference type="PANTHER" id="PTHR46775">
    <property type="entry name" value="FLOCCULATION PROTEIN (DUF1296)"/>
    <property type="match status" value="1"/>
</dbReference>
<feature type="region of interest" description="Disordered" evidence="1">
    <location>
        <begin position="59"/>
        <end position="90"/>
    </location>
</feature>
<evidence type="ECO:0000313" key="4">
    <source>
        <dbReference type="Proteomes" id="UP000775213"/>
    </source>
</evidence>
<dbReference type="InterPro" id="IPR009719">
    <property type="entry name" value="GIP1_N"/>
</dbReference>
<feature type="compositionally biased region" description="Polar residues" evidence="1">
    <location>
        <begin position="338"/>
        <end position="351"/>
    </location>
</feature>
<evidence type="ECO:0000256" key="1">
    <source>
        <dbReference type="SAM" id="MobiDB-lite"/>
    </source>
</evidence>
<dbReference type="SUPFAM" id="SSF46934">
    <property type="entry name" value="UBA-like"/>
    <property type="match status" value="1"/>
</dbReference>
<organism evidence="3 4">
    <name type="scientific">Dendrobium chrysotoxum</name>
    <name type="common">Orchid</name>
    <dbReference type="NCBI Taxonomy" id="161865"/>
    <lineage>
        <taxon>Eukaryota</taxon>
        <taxon>Viridiplantae</taxon>
        <taxon>Streptophyta</taxon>
        <taxon>Embryophyta</taxon>
        <taxon>Tracheophyta</taxon>
        <taxon>Spermatophyta</taxon>
        <taxon>Magnoliopsida</taxon>
        <taxon>Liliopsida</taxon>
        <taxon>Asparagales</taxon>
        <taxon>Orchidaceae</taxon>
        <taxon>Epidendroideae</taxon>
        <taxon>Malaxideae</taxon>
        <taxon>Dendrobiinae</taxon>
        <taxon>Dendrobium</taxon>
    </lineage>
</organism>
<feature type="compositionally biased region" description="Basic and acidic residues" evidence="1">
    <location>
        <begin position="438"/>
        <end position="450"/>
    </location>
</feature>
<feature type="region of interest" description="Disordered" evidence="1">
    <location>
        <begin position="293"/>
        <end position="351"/>
    </location>
</feature>
<feature type="region of interest" description="Disordered" evidence="1">
    <location>
        <begin position="438"/>
        <end position="496"/>
    </location>
</feature>
<gene>
    <name evidence="3" type="ORF">IEQ34_012192</name>
</gene>
<feature type="domain" description="GBF-interacting protein 1 N-terminal" evidence="2">
    <location>
        <begin position="9"/>
        <end position="68"/>
    </location>
</feature>
<evidence type="ECO:0000313" key="3">
    <source>
        <dbReference type="EMBL" id="KAH0459378.1"/>
    </source>
</evidence>
<dbReference type="Proteomes" id="UP000775213">
    <property type="component" value="Unassembled WGS sequence"/>
</dbReference>
<dbReference type="Pfam" id="PF06972">
    <property type="entry name" value="GIP1_N"/>
    <property type="match status" value="1"/>
</dbReference>
<name>A0AAV7GUR0_DENCH</name>
<reference evidence="3 4" key="1">
    <citation type="journal article" date="2021" name="Hortic Res">
        <title>Chromosome-scale assembly of the Dendrobium chrysotoxum genome enhances the understanding of orchid evolution.</title>
        <authorList>
            <person name="Zhang Y."/>
            <person name="Zhang G.Q."/>
            <person name="Zhang D."/>
            <person name="Liu X.D."/>
            <person name="Xu X.Y."/>
            <person name="Sun W.H."/>
            <person name="Yu X."/>
            <person name="Zhu X."/>
            <person name="Wang Z.W."/>
            <person name="Zhao X."/>
            <person name="Zhong W.Y."/>
            <person name="Chen H."/>
            <person name="Yin W.L."/>
            <person name="Huang T."/>
            <person name="Niu S.C."/>
            <person name="Liu Z.J."/>
        </authorList>
    </citation>
    <scope>NUCLEOTIDE SEQUENCE [LARGE SCALE GENOMIC DNA]</scope>
    <source>
        <strain evidence="3">Lindl</strain>
    </source>
</reference>
<dbReference type="InterPro" id="IPR044277">
    <property type="entry name" value="GIP1"/>
</dbReference>
<accession>A0AAV7GUR0</accession>